<evidence type="ECO:0000256" key="7">
    <source>
        <dbReference type="ARBA" id="ARBA00023136"/>
    </source>
</evidence>
<gene>
    <name evidence="11" type="ORF">O3M35_008456</name>
</gene>
<keyword evidence="2" id="KW-1003">Cell membrane</keyword>
<dbReference type="GO" id="GO:0005886">
    <property type="term" value="C:plasma membrane"/>
    <property type="evidence" value="ECO:0007669"/>
    <property type="project" value="UniProtKB-SubCell"/>
</dbReference>
<protein>
    <recommendedName>
        <fullName evidence="10">Odorant receptor</fullName>
    </recommendedName>
</protein>
<dbReference type="PANTHER" id="PTHR21137:SF35">
    <property type="entry name" value="ODORANT RECEPTOR 19A-RELATED"/>
    <property type="match status" value="1"/>
</dbReference>
<dbReference type="GO" id="GO:0007165">
    <property type="term" value="P:signal transduction"/>
    <property type="evidence" value="ECO:0007669"/>
    <property type="project" value="UniProtKB-KW"/>
</dbReference>
<keyword evidence="7 10" id="KW-0472">Membrane</keyword>
<evidence type="ECO:0000256" key="2">
    <source>
        <dbReference type="ARBA" id="ARBA00022475"/>
    </source>
</evidence>
<dbReference type="AlphaFoldDB" id="A0AAW1D705"/>
<reference evidence="11 12" key="1">
    <citation type="submission" date="2022-12" db="EMBL/GenBank/DDBJ databases">
        <title>Chromosome-level genome assembly of true bugs.</title>
        <authorList>
            <person name="Ma L."/>
            <person name="Li H."/>
        </authorList>
    </citation>
    <scope>NUCLEOTIDE SEQUENCE [LARGE SCALE GENOMIC DNA]</scope>
    <source>
        <strain evidence="11">Lab_2022b</strain>
    </source>
</reference>
<keyword evidence="8 10" id="KW-0675">Receptor</keyword>
<evidence type="ECO:0000256" key="5">
    <source>
        <dbReference type="ARBA" id="ARBA00022725"/>
    </source>
</evidence>
<dbReference type="GO" id="GO:0004984">
    <property type="term" value="F:olfactory receptor activity"/>
    <property type="evidence" value="ECO:0007669"/>
    <property type="project" value="InterPro"/>
</dbReference>
<feature type="transmembrane region" description="Helical" evidence="10">
    <location>
        <begin position="172"/>
        <end position="196"/>
    </location>
</feature>
<keyword evidence="12" id="KW-1185">Reference proteome</keyword>
<dbReference type="InterPro" id="IPR004117">
    <property type="entry name" value="7tm6_olfct_rcpt"/>
</dbReference>
<keyword evidence="3 10" id="KW-0716">Sensory transduction</keyword>
<evidence type="ECO:0000313" key="12">
    <source>
        <dbReference type="Proteomes" id="UP001461498"/>
    </source>
</evidence>
<feature type="transmembrane region" description="Helical" evidence="10">
    <location>
        <begin position="34"/>
        <end position="56"/>
    </location>
</feature>
<comment type="caution">
    <text evidence="11">The sequence shown here is derived from an EMBL/GenBank/DDBJ whole genome shotgun (WGS) entry which is preliminary data.</text>
</comment>
<evidence type="ECO:0000256" key="9">
    <source>
        <dbReference type="ARBA" id="ARBA00023224"/>
    </source>
</evidence>
<dbReference type="PANTHER" id="PTHR21137">
    <property type="entry name" value="ODORANT RECEPTOR"/>
    <property type="match status" value="1"/>
</dbReference>
<evidence type="ECO:0000256" key="6">
    <source>
        <dbReference type="ARBA" id="ARBA00022989"/>
    </source>
</evidence>
<evidence type="ECO:0000256" key="3">
    <source>
        <dbReference type="ARBA" id="ARBA00022606"/>
    </source>
</evidence>
<comment type="caution">
    <text evidence="10">Lacks conserved residue(s) required for the propagation of feature annotation.</text>
</comment>
<feature type="transmembrane region" description="Helical" evidence="10">
    <location>
        <begin position="284"/>
        <end position="305"/>
    </location>
</feature>
<comment type="similarity">
    <text evidence="10">Belongs to the insect chemoreceptor superfamily. Heteromeric odorant receptor channel (TC 1.A.69) family.</text>
</comment>
<name>A0AAW1D705_9HEMI</name>
<feature type="transmembrane region" description="Helical" evidence="10">
    <location>
        <begin position="248"/>
        <end position="272"/>
    </location>
</feature>
<dbReference type="EMBL" id="JAPXFL010000005">
    <property type="protein sequence ID" value="KAK9506536.1"/>
    <property type="molecule type" value="Genomic_DNA"/>
</dbReference>
<keyword evidence="5 10" id="KW-0552">Olfaction</keyword>
<sequence length="375" mass="43738">MVTLVPKDSTVTEINYFALTLSGLMERGYKKIYLLHNSLIHISAFFTIISVGAELFLGEKDTESIVEALSQLVVCILGAIKSFLFSFKRKEIMKLFDRLENIRVKTLKDEENKHFFNYADLRGRKMYPVLFVALPCYPISSFLLNSISEIMSGFSTKHLIYKFYIPWSTEEIWIHVLTNIIETIATFLYVCVYHAFYSVEITFTLYTTAYIKSLQNDLKNKVINKQQYFEHHKDINQLINDYTEIWSFLMYVQTVIAPIMPCGNIVSSLRALQRDDTSKSFENIIRGILCLLPCIVTCVSGQVIITQMERLHEAAYMNNWYEQKPRVRKDLLKLMTRTTTTASVNYRLFIRFDHDLLSKVLQVIYSYTMLMVNFA</sequence>
<keyword evidence="6 10" id="KW-1133">Transmembrane helix</keyword>
<comment type="subcellular location">
    <subcellularLocation>
        <location evidence="1 10">Cell membrane</location>
        <topology evidence="1 10">Multi-pass membrane protein</topology>
    </subcellularLocation>
</comment>
<accession>A0AAW1D705</accession>
<evidence type="ECO:0000256" key="10">
    <source>
        <dbReference type="RuleBase" id="RU351113"/>
    </source>
</evidence>
<proteinExistence type="inferred from homology"/>
<feature type="transmembrane region" description="Helical" evidence="10">
    <location>
        <begin position="68"/>
        <end position="87"/>
    </location>
</feature>
<dbReference type="Proteomes" id="UP001461498">
    <property type="component" value="Unassembled WGS sequence"/>
</dbReference>
<keyword evidence="9 10" id="KW-0807">Transducer</keyword>
<evidence type="ECO:0000256" key="1">
    <source>
        <dbReference type="ARBA" id="ARBA00004651"/>
    </source>
</evidence>
<dbReference type="GO" id="GO:0005549">
    <property type="term" value="F:odorant binding"/>
    <property type="evidence" value="ECO:0007669"/>
    <property type="project" value="InterPro"/>
</dbReference>
<dbReference type="Pfam" id="PF02949">
    <property type="entry name" value="7tm_6"/>
    <property type="match status" value="2"/>
</dbReference>
<keyword evidence="4 10" id="KW-0812">Transmembrane</keyword>
<evidence type="ECO:0000313" key="11">
    <source>
        <dbReference type="EMBL" id="KAK9506536.1"/>
    </source>
</evidence>
<evidence type="ECO:0000256" key="8">
    <source>
        <dbReference type="ARBA" id="ARBA00023170"/>
    </source>
</evidence>
<organism evidence="11 12">
    <name type="scientific">Rhynocoris fuscipes</name>
    <dbReference type="NCBI Taxonomy" id="488301"/>
    <lineage>
        <taxon>Eukaryota</taxon>
        <taxon>Metazoa</taxon>
        <taxon>Ecdysozoa</taxon>
        <taxon>Arthropoda</taxon>
        <taxon>Hexapoda</taxon>
        <taxon>Insecta</taxon>
        <taxon>Pterygota</taxon>
        <taxon>Neoptera</taxon>
        <taxon>Paraneoptera</taxon>
        <taxon>Hemiptera</taxon>
        <taxon>Heteroptera</taxon>
        <taxon>Panheteroptera</taxon>
        <taxon>Cimicomorpha</taxon>
        <taxon>Reduviidae</taxon>
        <taxon>Harpactorinae</taxon>
        <taxon>Harpactorini</taxon>
        <taxon>Rhynocoris</taxon>
    </lineage>
</organism>
<evidence type="ECO:0000256" key="4">
    <source>
        <dbReference type="ARBA" id="ARBA00022692"/>
    </source>
</evidence>